<feature type="domain" description="Glycosyl hydrolase family 92 N-terminal" evidence="5">
    <location>
        <begin position="21"/>
        <end position="222"/>
    </location>
</feature>
<dbReference type="Gene3D" id="1.20.1050.60">
    <property type="entry name" value="alpha-1,2-mannosidase"/>
    <property type="match status" value="1"/>
</dbReference>
<dbReference type="GO" id="GO:0000224">
    <property type="term" value="F:peptide-N4-(N-acetyl-beta-glucosaminyl)asparagine amidase activity"/>
    <property type="evidence" value="ECO:0007669"/>
    <property type="project" value="TreeGrafter"/>
</dbReference>
<protein>
    <submittedName>
        <fullName evidence="6">Alpha-mannosidase</fullName>
    </submittedName>
</protein>
<accession>A0A3D5J535</accession>
<dbReference type="InterPro" id="IPR012939">
    <property type="entry name" value="Glyco_hydro_92"/>
</dbReference>
<sequence>MLVTSYSTFAQAVKEKSPAEYVNPYMGNISHMLVPTYPTIHMPNSMLRVYPERSDYNGDLLNGLPLMITSHRGSSAFNLSPFQGALSDIKPVIKFSYDLEEIHPYSYHVYLDEQETTVDYGLASQSAKYTIHFEKEKESHLILNSRNGMLTWDGEAIAGYQIIGNNTKVYIYLIPKQKPEKVQVLDENTTLISGTKAEGRNASIVLSFSKSQSNLELPYGVSFINEQQAKSNYQREINGRTVAELQEQGKQIWDEALGKMQVEGGSEADKNVFYTSLYRSYERPVCISEDGRYYSAFDGQVHQDNGRPFYTDDWIWDSYRAHHPLRVLLNPKQEEDIIHSFILMAQQMEHNWLPTFPEVTGDSRRMNSNHGVATILDASEKGLDNFDLEKAYQASKAAITEKTLAPWSGKPAGELDNFYKSNGFIPALRDGEEETIPEVSGFEKRQPVAVTLGTAYDEWCLAVLANKLDHKNDYKHFIKEALNYRNLFNSETNFFHPKDKNGEFITPFDYRFSGGVGARNYYGENNGWTYRWDVQHNVADLIDLMGGREAFIDNLDATFAEPMGRGKREFYTQLPDQTGNVGQFSMANEPSLHIPYLYSYAGEPWKTQKRIKKLIHTWFRNDFMGVPGDEDGGGMSSFVVFSQLGFYPVTPGLPIYVIGSPFFEKSEVTLENGKTFTIIAENFSKDNKYIQSATLNGKNWDNPWFTHTDLENGGTLVLKMGNKANKDWGSKPENAPPSFQF</sequence>
<keyword evidence="3" id="KW-0106">Calcium</keyword>
<evidence type="ECO:0000313" key="7">
    <source>
        <dbReference type="Proteomes" id="UP000264330"/>
    </source>
</evidence>
<dbReference type="GO" id="GO:0005975">
    <property type="term" value="P:carbohydrate metabolic process"/>
    <property type="evidence" value="ECO:0007669"/>
    <property type="project" value="InterPro"/>
</dbReference>
<proteinExistence type="predicted"/>
<dbReference type="InterPro" id="IPR041371">
    <property type="entry name" value="GH92_N"/>
</dbReference>
<dbReference type="InterPro" id="IPR050883">
    <property type="entry name" value="PNGase"/>
</dbReference>
<dbReference type="GO" id="GO:0005829">
    <property type="term" value="C:cytosol"/>
    <property type="evidence" value="ECO:0007669"/>
    <property type="project" value="TreeGrafter"/>
</dbReference>
<gene>
    <name evidence="6" type="ORF">DGQ38_19420</name>
</gene>
<dbReference type="EMBL" id="DPMF01000437">
    <property type="protein sequence ID" value="HCV83211.1"/>
    <property type="molecule type" value="Genomic_DNA"/>
</dbReference>
<comment type="subunit">
    <text evidence="2">Monomer.</text>
</comment>
<dbReference type="InterPro" id="IPR014718">
    <property type="entry name" value="GH-type_carb-bd"/>
</dbReference>
<evidence type="ECO:0000259" key="5">
    <source>
        <dbReference type="Pfam" id="PF17678"/>
    </source>
</evidence>
<dbReference type="Proteomes" id="UP000264330">
    <property type="component" value="Unassembled WGS sequence"/>
</dbReference>
<dbReference type="Gene3D" id="1.20.1610.10">
    <property type="entry name" value="alpha-1,2-mannosidases domains"/>
    <property type="match status" value="1"/>
</dbReference>
<dbReference type="PANTHER" id="PTHR12143">
    <property type="entry name" value="PEPTIDE N-GLYCANASE PNGASE -RELATED"/>
    <property type="match status" value="1"/>
</dbReference>
<dbReference type="GO" id="GO:0006516">
    <property type="term" value="P:glycoprotein catabolic process"/>
    <property type="evidence" value="ECO:0007669"/>
    <property type="project" value="TreeGrafter"/>
</dbReference>
<dbReference type="SUPFAM" id="SSF48208">
    <property type="entry name" value="Six-hairpin glycosidases"/>
    <property type="match status" value="1"/>
</dbReference>
<name>A0A3D5J535_9FLAO</name>
<dbReference type="Pfam" id="PF17678">
    <property type="entry name" value="Glyco_hydro_92N"/>
    <property type="match status" value="1"/>
</dbReference>
<dbReference type="Gene3D" id="3.30.2080.10">
    <property type="entry name" value="GH92 mannosidase domain"/>
    <property type="match status" value="1"/>
</dbReference>
<evidence type="ECO:0000313" key="6">
    <source>
        <dbReference type="EMBL" id="HCV83211.1"/>
    </source>
</evidence>
<dbReference type="NCBIfam" id="TIGR01180">
    <property type="entry name" value="aman2_put"/>
    <property type="match status" value="1"/>
</dbReference>
<evidence type="ECO:0000256" key="1">
    <source>
        <dbReference type="ARBA" id="ARBA00001913"/>
    </source>
</evidence>
<dbReference type="Gene3D" id="2.70.98.10">
    <property type="match status" value="1"/>
</dbReference>
<dbReference type="InterPro" id="IPR008928">
    <property type="entry name" value="6-hairpin_glycosidase_sf"/>
</dbReference>
<evidence type="ECO:0000256" key="2">
    <source>
        <dbReference type="ARBA" id="ARBA00011245"/>
    </source>
</evidence>
<evidence type="ECO:0000259" key="4">
    <source>
        <dbReference type="Pfam" id="PF07971"/>
    </source>
</evidence>
<dbReference type="AlphaFoldDB" id="A0A3D5J535"/>
<dbReference type="Pfam" id="PF07971">
    <property type="entry name" value="Glyco_hydro_92"/>
    <property type="match status" value="1"/>
</dbReference>
<dbReference type="PANTHER" id="PTHR12143:SF43">
    <property type="entry name" value="PUTATIVE-RELATED"/>
    <property type="match status" value="1"/>
</dbReference>
<dbReference type="FunFam" id="3.30.2080.10:FF:000001">
    <property type="entry name" value="Alpha-1,2-mannosidase subfamily"/>
    <property type="match status" value="1"/>
</dbReference>
<reference evidence="6 7" key="1">
    <citation type="journal article" date="2018" name="Nat. Biotechnol.">
        <title>A standardized bacterial taxonomy based on genome phylogeny substantially revises the tree of life.</title>
        <authorList>
            <person name="Parks D.H."/>
            <person name="Chuvochina M."/>
            <person name="Waite D.W."/>
            <person name="Rinke C."/>
            <person name="Skarshewski A."/>
            <person name="Chaumeil P.A."/>
            <person name="Hugenholtz P."/>
        </authorList>
    </citation>
    <scope>NUCLEOTIDE SEQUENCE [LARGE SCALE GENOMIC DNA]</scope>
    <source>
        <strain evidence="6">UBA9359</strain>
    </source>
</reference>
<evidence type="ECO:0000256" key="3">
    <source>
        <dbReference type="ARBA" id="ARBA00022837"/>
    </source>
</evidence>
<feature type="domain" description="Glycosyl hydrolase family 92" evidence="4">
    <location>
        <begin position="228"/>
        <end position="722"/>
    </location>
</feature>
<organism evidence="6 7">
    <name type="scientific">Zunongwangia profunda</name>
    <dbReference type="NCBI Taxonomy" id="398743"/>
    <lineage>
        <taxon>Bacteria</taxon>
        <taxon>Pseudomonadati</taxon>
        <taxon>Bacteroidota</taxon>
        <taxon>Flavobacteriia</taxon>
        <taxon>Flavobacteriales</taxon>
        <taxon>Flavobacteriaceae</taxon>
        <taxon>Zunongwangia</taxon>
    </lineage>
</organism>
<dbReference type="GO" id="GO:0030246">
    <property type="term" value="F:carbohydrate binding"/>
    <property type="evidence" value="ECO:0007669"/>
    <property type="project" value="InterPro"/>
</dbReference>
<comment type="cofactor">
    <cofactor evidence="1">
        <name>Ca(2+)</name>
        <dbReference type="ChEBI" id="CHEBI:29108"/>
    </cofactor>
</comment>
<dbReference type="InterPro" id="IPR005887">
    <property type="entry name" value="GH92_a_mannosidase_put"/>
</dbReference>
<comment type="caution">
    <text evidence="6">The sequence shown here is derived from an EMBL/GenBank/DDBJ whole genome shotgun (WGS) entry which is preliminary data.</text>
</comment>